<feature type="non-terminal residue" evidence="1">
    <location>
        <position position="1"/>
    </location>
</feature>
<name>A0A024TBW8_9STRA</name>
<dbReference type="EMBL" id="KI914021">
    <property type="protein sequence ID" value="ETV90832.1"/>
    <property type="molecule type" value="Genomic_DNA"/>
</dbReference>
<dbReference type="Gene3D" id="3.10.450.240">
    <property type="match status" value="1"/>
</dbReference>
<reference evidence="1" key="1">
    <citation type="submission" date="2013-12" db="EMBL/GenBank/DDBJ databases">
        <title>The Genome Sequence of Aphanomyces invadans NJM9701.</title>
        <authorList>
            <consortium name="The Broad Institute Genomics Platform"/>
            <person name="Russ C."/>
            <person name="Tyler B."/>
            <person name="van West P."/>
            <person name="Dieguez-Uribeondo J."/>
            <person name="Young S.K."/>
            <person name="Zeng Q."/>
            <person name="Gargeya S."/>
            <person name="Fitzgerald M."/>
            <person name="Abouelleil A."/>
            <person name="Alvarado L."/>
            <person name="Chapman S.B."/>
            <person name="Gainer-Dewar J."/>
            <person name="Goldberg J."/>
            <person name="Griggs A."/>
            <person name="Gujja S."/>
            <person name="Hansen M."/>
            <person name="Howarth C."/>
            <person name="Imamovic A."/>
            <person name="Ireland A."/>
            <person name="Larimer J."/>
            <person name="McCowan C."/>
            <person name="Murphy C."/>
            <person name="Pearson M."/>
            <person name="Poon T.W."/>
            <person name="Priest M."/>
            <person name="Roberts A."/>
            <person name="Saif S."/>
            <person name="Shea T."/>
            <person name="Sykes S."/>
            <person name="Wortman J."/>
            <person name="Nusbaum C."/>
            <person name="Birren B."/>
        </authorList>
    </citation>
    <scope>NUCLEOTIDE SEQUENCE [LARGE SCALE GENOMIC DNA]</scope>
    <source>
        <strain evidence="1">NJM9701</strain>
    </source>
</reference>
<protein>
    <recommendedName>
        <fullName evidence="2">Tim44-like domain-containing protein</fullName>
    </recommendedName>
</protein>
<dbReference type="AlphaFoldDB" id="A0A024TBW8"/>
<gene>
    <name evidence="1" type="ORF">H310_14430</name>
</gene>
<dbReference type="VEuPathDB" id="FungiDB:H310_14430"/>
<sequence length="255" mass="28616">PFSPQISLMWRQVARGIRLQSFCGPTKETTVRLHSKVLSNNAGRVRHGAIRTFSGSSAKDPPTTFQRAIEDKARYVEWDESGVFSPDMFAVKKMALFAMIHQAFPNKCDFDLPEFLDGAKHALELVLRTVYSPAFLEAAVDSTIENDEIRLLKDVMSPECLNMLKQGFKIHHDNGCTKFDLTQLDIRGCFLNNIKLADDNSSILLYVKFDTAEHVTVSGIKDGVAISESSVREADATWVFESPIPSTLRWTVVQM</sequence>
<proteinExistence type="predicted"/>
<dbReference type="InterPro" id="IPR032710">
    <property type="entry name" value="NTF2-like_dom_sf"/>
</dbReference>
<evidence type="ECO:0008006" key="2">
    <source>
        <dbReference type="Google" id="ProtNLM"/>
    </source>
</evidence>
<dbReference type="SUPFAM" id="SSF54427">
    <property type="entry name" value="NTF2-like"/>
    <property type="match status" value="1"/>
</dbReference>
<organism evidence="1">
    <name type="scientific">Aphanomyces invadans</name>
    <dbReference type="NCBI Taxonomy" id="157072"/>
    <lineage>
        <taxon>Eukaryota</taxon>
        <taxon>Sar</taxon>
        <taxon>Stramenopiles</taxon>
        <taxon>Oomycota</taxon>
        <taxon>Saprolegniomycetes</taxon>
        <taxon>Saprolegniales</taxon>
        <taxon>Verrucalvaceae</taxon>
        <taxon>Aphanomyces</taxon>
    </lineage>
</organism>
<accession>A0A024TBW8</accession>
<evidence type="ECO:0000313" key="1">
    <source>
        <dbReference type="EMBL" id="ETV90832.1"/>
    </source>
</evidence>
<dbReference type="GeneID" id="20091480"/>
<dbReference type="OrthoDB" id="60307at2759"/>
<dbReference type="RefSeq" id="XP_008880510.1">
    <property type="nucleotide sequence ID" value="XM_008882288.1"/>
</dbReference>